<evidence type="ECO:0000256" key="7">
    <source>
        <dbReference type="SAM" id="MobiDB-lite"/>
    </source>
</evidence>
<sequence length="437" mass="47084">MSTVRQSGERKPAVGADAQEGQRATVKPSLSASLVLLAPLTSPTADGFDYRVLLLKRHAKSRTYDSAHVMPGGNIDPIDQDSTAWSSFFPSPAQDVQQLATDSSRLTAPELQALKLCALRETFEESGLLLLEPAEPSLVSSVAKKLLPSSLTGGAPIASPQQTWAALPVAKKLYWREEVHRDGKRFVDLLRSLGADAKPALSLLTHWSNWVTPTVLPRRFDTHFFIAVLPPSASPLATEGTGSGTTHEALVSSDGVETTSADWLTPAEGVRRALAYSYALAHGSPATSATAASAAQETPIILHPPQFNLLAELGQSHRSLRSLLDSSRSEQPMSGQMLVRPRRVYPFTPQVAAVTDDLGRKRRATVLPGDEVYKYDNAEDEHLSGPGQRNRTYVLPPLKGQQGLVVEGCMRQGVSRTLGFGWEDMTAGDHGSSSPKL</sequence>
<evidence type="ECO:0000256" key="6">
    <source>
        <dbReference type="ARBA" id="ARBA00023211"/>
    </source>
</evidence>
<comment type="cofactor">
    <cofactor evidence="2">
        <name>Mg(2+)</name>
        <dbReference type="ChEBI" id="CHEBI:18420"/>
    </cofactor>
</comment>
<dbReference type="GO" id="GO:0016818">
    <property type="term" value="F:hydrolase activity, acting on acid anhydrides, in phosphorus-containing anhydrides"/>
    <property type="evidence" value="ECO:0007669"/>
    <property type="project" value="InterPro"/>
</dbReference>
<dbReference type="PANTHER" id="PTHR12318:SF0">
    <property type="entry name" value="ACYL-COENZYME A DIPHOSPHATASE NUDT19"/>
    <property type="match status" value="1"/>
</dbReference>
<accession>A0A2S5BGS2</accession>
<evidence type="ECO:0000256" key="1">
    <source>
        <dbReference type="ARBA" id="ARBA00001936"/>
    </source>
</evidence>
<dbReference type="Proteomes" id="UP000237144">
    <property type="component" value="Unassembled WGS sequence"/>
</dbReference>
<dbReference type="GO" id="GO:0046872">
    <property type="term" value="F:metal ion binding"/>
    <property type="evidence" value="ECO:0007669"/>
    <property type="project" value="UniProtKB-KW"/>
</dbReference>
<evidence type="ECO:0000256" key="5">
    <source>
        <dbReference type="ARBA" id="ARBA00022842"/>
    </source>
</evidence>
<dbReference type="EMBL" id="PJQD01000009">
    <property type="protein sequence ID" value="POY75970.1"/>
    <property type="molecule type" value="Genomic_DNA"/>
</dbReference>
<keyword evidence="4 8" id="KW-0378">Hydrolase</keyword>
<dbReference type="STRING" id="741276.A0A2S5BGS2"/>
<keyword evidence="9" id="KW-1185">Reference proteome</keyword>
<keyword evidence="3" id="KW-0479">Metal-binding</keyword>
<proteinExistence type="predicted"/>
<protein>
    <submittedName>
        <fullName evidence="8">NUDIX hydrolase</fullName>
    </submittedName>
</protein>
<organism evidence="8 9">
    <name type="scientific">Rhodotorula taiwanensis</name>
    <dbReference type="NCBI Taxonomy" id="741276"/>
    <lineage>
        <taxon>Eukaryota</taxon>
        <taxon>Fungi</taxon>
        <taxon>Dikarya</taxon>
        <taxon>Basidiomycota</taxon>
        <taxon>Pucciniomycotina</taxon>
        <taxon>Microbotryomycetes</taxon>
        <taxon>Sporidiobolales</taxon>
        <taxon>Sporidiobolaceae</taxon>
        <taxon>Rhodotorula</taxon>
    </lineage>
</organism>
<dbReference type="InterPro" id="IPR039121">
    <property type="entry name" value="NUDT19"/>
</dbReference>
<dbReference type="InterPro" id="IPR015797">
    <property type="entry name" value="NUDIX_hydrolase-like_dom_sf"/>
</dbReference>
<dbReference type="GO" id="GO:0005739">
    <property type="term" value="C:mitochondrion"/>
    <property type="evidence" value="ECO:0007669"/>
    <property type="project" value="TreeGrafter"/>
</dbReference>
<evidence type="ECO:0000256" key="2">
    <source>
        <dbReference type="ARBA" id="ARBA00001946"/>
    </source>
</evidence>
<dbReference type="AlphaFoldDB" id="A0A2S5BGS2"/>
<evidence type="ECO:0000313" key="9">
    <source>
        <dbReference type="Proteomes" id="UP000237144"/>
    </source>
</evidence>
<dbReference type="Gene3D" id="3.90.79.10">
    <property type="entry name" value="Nucleoside Triphosphate Pyrophosphohydrolase"/>
    <property type="match status" value="1"/>
</dbReference>
<evidence type="ECO:0000313" key="8">
    <source>
        <dbReference type="EMBL" id="POY75970.1"/>
    </source>
</evidence>
<gene>
    <name evidence="8" type="ORF">BMF94_1054</name>
</gene>
<reference evidence="8 9" key="1">
    <citation type="journal article" date="2018" name="Front. Microbiol.">
        <title>Prospects for Fungal Bioremediation of Acidic Radioactive Waste Sites: Characterization and Genome Sequence of Rhodotorula taiwanensis MD1149.</title>
        <authorList>
            <person name="Tkavc R."/>
            <person name="Matrosova V.Y."/>
            <person name="Grichenko O.E."/>
            <person name="Gostincar C."/>
            <person name="Volpe R.P."/>
            <person name="Klimenkova P."/>
            <person name="Gaidamakova E.K."/>
            <person name="Zhou C.E."/>
            <person name="Stewart B.J."/>
            <person name="Lyman M.G."/>
            <person name="Malfatti S.A."/>
            <person name="Rubinfeld B."/>
            <person name="Courtot M."/>
            <person name="Singh J."/>
            <person name="Dalgard C.L."/>
            <person name="Hamilton T."/>
            <person name="Frey K.G."/>
            <person name="Gunde-Cimerman N."/>
            <person name="Dugan L."/>
            <person name="Daly M.J."/>
        </authorList>
    </citation>
    <scope>NUCLEOTIDE SEQUENCE [LARGE SCALE GENOMIC DNA]</scope>
    <source>
        <strain evidence="8 9">MD1149</strain>
    </source>
</reference>
<name>A0A2S5BGS2_9BASI</name>
<keyword evidence="6" id="KW-0464">Manganese</keyword>
<comment type="caution">
    <text evidence="8">The sequence shown here is derived from an EMBL/GenBank/DDBJ whole genome shotgun (WGS) entry which is preliminary data.</text>
</comment>
<feature type="region of interest" description="Disordered" evidence="7">
    <location>
        <begin position="1"/>
        <end position="23"/>
    </location>
</feature>
<dbReference type="PANTHER" id="PTHR12318">
    <property type="entry name" value="TESTOSTERONE-REGULATED PROTEIN RP2"/>
    <property type="match status" value="1"/>
</dbReference>
<dbReference type="CDD" id="cd18870">
    <property type="entry name" value="NUDIX_AcylCoAdiphos_Nudt19"/>
    <property type="match status" value="1"/>
</dbReference>
<comment type="cofactor">
    <cofactor evidence="1">
        <name>Mn(2+)</name>
        <dbReference type="ChEBI" id="CHEBI:29035"/>
    </cofactor>
</comment>
<keyword evidence="5" id="KW-0460">Magnesium</keyword>
<evidence type="ECO:0000256" key="3">
    <source>
        <dbReference type="ARBA" id="ARBA00022723"/>
    </source>
</evidence>
<dbReference type="SUPFAM" id="SSF55811">
    <property type="entry name" value="Nudix"/>
    <property type="match status" value="1"/>
</dbReference>
<evidence type="ECO:0000256" key="4">
    <source>
        <dbReference type="ARBA" id="ARBA00022801"/>
    </source>
</evidence>
<dbReference type="OrthoDB" id="1695362at2759"/>